<dbReference type="PANTHER" id="PTHR47326:SF1">
    <property type="entry name" value="HTH PSQ-TYPE DOMAIN-CONTAINING PROTEIN"/>
    <property type="match status" value="1"/>
</dbReference>
<keyword evidence="2" id="KW-1185">Reference proteome</keyword>
<organism evidence="1 2">
    <name type="scientific">Aromia moschata</name>
    <dbReference type="NCBI Taxonomy" id="1265417"/>
    <lineage>
        <taxon>Eukaryota</taxon>
        <taxon>Metazoa</taxon>
        <taxon>Ecdysozoa</taxon>
        <taxon>Arthropoda</taxon>
        <taxon>Hexapoda</taxon>
        <taxon>Insecta</taxon>
        <taxon>Pterygota</taxon>
        <taxon>Neoptera</taxon>
        <taxon>Endopterygota</taxon>
        <taxon>Coleoptera</taxon>
        <taxon>Polyphaga</taxon>
        <taxon>Cucujiformia</taxon>
        <taxon>Chrysomeloidea</taxon>
        <taxon>Cerambycidae</taxon>
        <taxon>Cerambycinae</taxon>
        <taxon>Callichromatini</taxon>
        <taxon>Aromia</taxon>
    </lineage>
</organism>
<sequence length="84" mass="9837">MTILAKTKSTKSNITISINTFIDSIRNPHSSIRRSAQQHEISKGFIGNIIKRNKFYPYKVKLVHELIEDDLDRQIEFCDDEDDR</sequence>
<reference evidence="1" key="1">
    <citation type="journal article" date="2023" name="Insect Mol. Biol.">
        <title>Genome sequencing provides insights into the evolution of gene families encoding plant cell wall-degrading enzymes in longhorned beetles.</title>
        <authorList>
            <person name="Shin N.R."/>
            <person name="Okamura Y."/>
            <person name="Kirsch R."/>
            <person name="Pauchet Y."/>
        </authorList>
    </citation>
    <scope>NUCLEOTIDE SEQUENCE</scope>
    <source>
        <strain evidence="1">AMC_N1</strain>
    </source>
</reference>
<evidence type="ECO:0000313" key="1">
    <source>
        <dbReference type="EMBL" id="KAJ8934839.1"/>
    </source>
</evidence>
<dbReference type="PANTHER" id="PTHR47326">
    <property type="entry name" value="TRANSPOSABLE ELEMENT TC3 TRANSPOSASE-LIKE PROTEIN"/>
    <property type="match status" value="1"/>
</dbReference>
<dbReference type="Proteomes" id="UP001162162">
    <property type="component" value="Unassembled WGS sequence"/>
</dbReference>
<comment type="caution">
    <text evidence="1">The sequence shown here is derived from an EMBL/GenBank/DDBJ whole genome shotgun (WGS) entry which is preliminary data.</text>
</comment>
<accession>A0AAV8X8K8</accession>
<dbReference type="EMBL" id="JAPWTK010000974">
    <property type="protein sequence ID" value="KAJ8934839.1"/>
    <property type="molecule type" value="Genomic_DNA"/>
</dbReference>
<gene>
    <name evidence="1" type="ORF">NQ318_004581</name>
</gene>
<dbReference type="AlphaFoldDB" id="A0AAV8X8K8"/>
<protein>
    <submittedName>
        <fullName evidence="1">Uncharacterized protein</fullName>
    </submittedName>
</protein>
<name>A0AAV8X8K8_9CUCU</name>
<evidence type="ECO:0000313" key="2">
    <source>
        <dbReference type="Proteomes" id="UP001162162"/>
    </source>
</evidence>
<proteinExistence type="predicted"/>